<accession>A0A1G6MQI9</accession>
<dbReference type="EMBL" id="FMZO01000003">
    <property type="protein sequence ID" value="SDC57848.1"/>
    <property type="molecule type" value="Genomic_DNA"/>
</dbReference>
<evidence type="ECO:0000313" key="3">
    <source>
        <dbReference type="EMBL" id="SDE32582.1"/>
    </source>
</evidence>
<evidence type="ECO:0008006" key="5">
    <source>
        <dbReference type="Google" id="ProtNLM"/>
    </source>
</evidence>
<reference evidence="4" key="2">
    <citation type="submission" date="2016-10" db="EMBL/GenBank/DDBJ databases">
        <authorList>
            <person name="Varghese N."/>
            <person name="Submissions S."/>
        </authorList>
    </citation>
    <scope>NUCLEOTIDE SEQUENCE [LARGE SCALE GENOMIC DNA]</scope>
    <source>
        <strain evidence="4">DSM 25811 / CCM 8410 / LMG 26954 / E90</strain>
    </source>
</reference>
<name>A0A1G6MQI9_NIADE</name>
<dbReference type="AlphaFoldDB" id="A0A1G6MQI9"/>
<protein>
    <recommendedName>
        <fullName evidence="5">ISKra4 family transposase</fullName>
    </recommendedName>
</protein>
<dbReference type="EMBL" id="FMZO01000023">
    <property type="protein sequence ID" value="SDE14801.1"/>
    <property type="molecule type" value="Genomic_DNA"/>
</dbReference>
<sequence length="334" mass="38773">MKKKLQTTLGKIEVAKTHPLCQGTMHFGVSAKLQELVCLLSQQCVFQEVEDLLSALLGLKFSAKQAQRISEHYGARLEDIEQDCSEKQVLKFKSAQEPVYVMFDGSMIQTRQNDWMEIKVGRAFTQSACISIQRDRNAIIHSDYLCHLGSSKSFLQKWERHIEPYEKKIFIADGAKWIWNYVEDAYSQSVQILDFFHAIEKLANYALLRYQDDEYRKQWLDVQKLRLLNNEVADIIKELKKLNVHAPQTRQALDDVLRYYKSNEARMQYKTYLDQGYLIGSGAMEAAHRNVVQQRLKLSGQRWSVSGAQQIANLRAYKKSERWNILVELVKNAA</sequence>
<evidence type="ECO:0000313" key="4">
    <source>
        <dbReference type="Proteomes" id="UP000198757"/>
    </source>
</evidence>
<evidence type="ECO:0000313" key="2">
    <source>
        <dbReference type="EMBL" id="SDE14801.1"/>
    </source>
</evidence>
<dbReference type="RefSeq" id="WP_143019675.1">
    <property type="nucleotide sequence ID" value="NZ_FMZO01000003.1"/>
</dbReference>
<keyword evidence="4" id="KW-1185">Reference proteome</keyword>
<dbReference type="STRING" id="1285928.SAMN04487894_1031"/>
<dbReference type="OrthoDB" id="943850at2"/>
<gene>
    <name evidence="1" type="ORF">SAMN04487894_1031</name>
    <name evidence="2" type="ORF">SAMN04487894_12340</name>
    <name evidence="3" type="ORF">SAMN04487894_1362</name>
</gene>
<proteinExistence type="predicted"/>
<evidence type="ECO:0000313" key="1">
    <source>
        <dbReference type="EMBL" id="SDC57848.1"/>
    </source>
</evidence>
<dbReference type="EMBL" id="FMZO01000036">
    <property type="protein sequence ID" value="SDE32582.1"/>
    <property type="molecule type" value="Genomic_DNA"/>
</dbReference>
<dbReference type="Proteomes" id="UP000198757">
    <property type="component" value="Unassembled WGS sequence"/>
</dbReference>
<organism evidence="1 4">
    <name type="scientific">Niabella drilacis (strain DSM 25811 / CCM 8410 / CCUG 62505 / LMG 26954 / E90)</name>
    <dbReference type="NCBI Taxonomy" id="1285928"/>
    <lineage>
        <taxon>Bacteria</taxon>
        <taxon>Pseudomonadati</taxon>
        <taxon>Bacteroidota</taxon>
        <taxon>Chitinophagia</taxon>
        <taxon>Chitinophagales</taxon>
        <taxon>Chitinophagaceae</taxon>
        <taxon>Niabella</taxon>
    </lineage>
</organism>
<reference evidence="1" key="1">
    <citation type="submission" date="2016-10" db="EMBL/GenBank/DDBJ databases">
        <authorList>
            <person name="de Groot N.N."/>
        </authorList>
    </citation>
    <scope>NUCLEOTIDE SEQUENCE [LARGE SCALE GENOMIC DNA]</scope>
    <source>
        <strain evidence="1">DSM 25811</strain>
    </source>
</reference>